<comment type="caution">
    <text evidence="6">The sequence shown here is derived from an EMBL/GenBank/DDBJ whole genome shotgun (WGS) entry which is preliminary data.</text>
</comment>
<evidence type="ECO:0000256" key="1">
    <source>
        <dbReference type="ARBA" id="ARBA00022723"/>
    </source>
</evidence>
<dbReference type="GO" id="GO:0008270">
    <property type="term" value="F:zinc ion binding"/>
    <property type="evidence" value="ECO:0007669"/>
    <property type="project" value="UniProtKB-KW"/>
</dbReference>
<protein>
    <recommendedName>
        <fullName evidence="5">PHD-type domain-containing protein</fullName>
    </recommendedName>
</protein>
<keyword evidence="1" id="KW-0479">Metal-binding</keyword>
<evidence type="ECO:0000313" key="7">
    <source>
        <dbReference type="EMBL" id="CAF4500373.1"/>
    </source>
</evidence>
<dbReference type="EMBL" id="CAJOBC010105912">
    <property type="protein sequence ID" value="CAF4500373.1"/>
    <property type="molecule type" value="Genomic_DNA"/>
</dbReference>
<proteinExistence type="predicted"/>
<dbReference type="Pfam" id="PF00628">
    <property type="entry name" value="PHD"/>
    <property type="match status" value="1"/>
</dbReference>
<evidence type="ECO:0000256" key="4">
    <source>
        <dbReference type="PROSITE-ProRule" id="PRU00146"/>
    </source>
</evidence>
<evidence type="ECO:0000313" key="6">
    <source>
        <dbReference type="EMBL" id="CAF1614832.1"/>
    </source>
</evidence>
<feature type="non-terminal residue" evidence="6">
    <location>
        <position position="1"/>
    </location>
</feature>
<keyword evidence="3" id="KW-0862">Zinc</keyword>
<dbReference type="AlphaFoldDB" id="A0A816BU31"/>
<name>A0A816BU31_9BILA</name>
<dbReference type="InterPro" id="IPR011011">
    <property type="entry name" value="Znf_FYVE_PHD"/>
</dbReference>
<gene>
    <name evidence="6" type="ORF">GPM918_LOCUS43336</name>
    <name evidence="7" type="ORF">SRO942_LOCUS44807</name>
</gene>
<dbReference type="InterPro" id="IPR019787">
    <property type="entry name" value="Znf_PHD-finger"/>
</dbReference>
<organism evidence="6 8">
    <name type="scientific">Didymodactylos carnosus</name>
    <dbReference type="NCBI Taxonomy" id="1234261"/>
    <lineage>
        <taxon>Eukaryota</taxon>
        <taxon>Metazoa</taxon>
        <taxon>Spiralia</taxon>
        <taxon>Gnathifera</taxon>
        <taxon>Rotifera</taxon>
        <taxon>Eurotatoria</taxon>
        <taxon>Bdelloidea</taxon>
        <taxon>Philodinida</taxon>
        <taxon>Philodinidae</taxon>
        <taxon>Didymodactylos</taxon>
    </lineage>
</organism>
<sequence>LPRLVLTKSTTNYHNAIKIEEISSHYQTVYDNIMDCKIYKEWTAVNETYCVCNEPYHEVEWTVKCSICNELYHPSCIGQIQEEIEDNIDEWKCPYCEEDDVGIGDNSDNIDK</sequence>
<dbReference type="PROSITE" id="PS50016">
    <property type="entry name" value="ZF_PHD_2"/>
    <property type="match status" value="1"/>
</dbReference>
<evidence type="ECO:0000256" key="2">
    <source>
        <dbReference type="ARBA" id="ARBA00022771"/>
    </source>
</evidence>
<dbReference type="SMART" id="SM00249">
    <property type="entry name" value="PHD"/>
    <property type="match status" value="1"/>
</dbReference>
<evidence type="ECO:0000256" key="3">
    <source>
        <dbReference type="ARBA" id="ARBA00022833"/>
    </source>
</evidence>
<dbReference type="EMBL" id="CAJNOQ010038995">
    <property type="protein sequence ID" value="CAF1614832.1"/>
    <property type="molecule type" value="Genomic_DNA"/>
</dbReference>
<evidence type="ECO:0000259" key="5">
    <source>
        <dbReference type="PROSITE" id="PS50016"/>
    </source>
</evidence>
<dbReference type="Gene3D" id="3.30.40.10">
    <property type="entry name" value="Zinc/RING finger domain, C3HC4 (zinc finger)"/>
    <property type="match status" value="1"/>
</dbReference>
<keyword evidence="8" id="KW-1185">Reference proteome</keyword>
<reference evidence="6" key="1">
    <citation type="submission" date="2021-02" db="EMBL/GenBank/DDBJ databases">
        <authorList>
            <person name="Nowell W R."/>
        </authorList>
    </citation>
    <scope>NUCLEOTIDE SEQUENCE</scope>
</reference>
<dbReference type="Proteomes" id="UP000663829">
    <property type="component" value="Unassembled WGS sequence"/>
</dbReference>
<dbReference type="SUPFAM" id="SSF57903">
    <property type="entry name" value="FYVE/PHD zinc finger"/>
    <property type="match status" value="1"/>
</dbReference>
<dbReference type="InterPro" id="IPR001965">
    <property type="entry name" value="Znf_PHD"/>
</dbReference>
<dbReference type="Proteomes" id="UP000681722">
    <property type="component" value="Unassembled WGS sequence"/>
</dbReference>
<dbReference type="InterPro" id="IPR019786">
    <property type="entry name" value="Zinc_finger_PHD-type_CS"/>
</dbReference>
<dbReference type="InterPro" id="IPR013083">
    <property type="entry name" value="Znf_RING/FYVE/PHD"/>
</dbReference>
<dbReference type="PROSITE" id="PS01359">
    <property type="entry name" value="ZF_PHD_1"/>
    <property type="match status" value="1"/>
</dbReference>
<feature type="domain" description="PHD-type" evidence="5">
    <location>
        <begin position="47"/>
        <end position="99"/>
    </location>
</feature>
<evidence type="ECO:0000313" key="8">
    <source>
        <dbReference type="Proteomes" id="UP000663829"/>
    </source>
</evidence>
<accession>A0A816BU31</accession>
<keyword evidence="2 4" id="KW-0863">Zinc-finger</keyword>